<keyword evidence="4" id="KW-0808">Transferase</keyword>
<proteinExistence type="predicted"/>
<dbReference type="Gene3D" id="3.90.220.20">
    <property type="entry name" value="DNA methylase specificity domains"/>
    <property type="match status" value="1"/>
</dbReference>
<dbReference type="GO" id="GO:0009307">
    <property type="term" value="P:DNA restriction-modification system"/>
    <property type="evidence" value="ECO:0007669"/>
    <property type="project" value="UniProtKB-KW"/>
</dbReference>
<keyword evidence="4" id="KW-0489">Methyltransferase</keyword>
<dbReference type="InterPro" id="IPR029063">
    <property type="entry name" value="SAM-dependent_MTases_sf"/>
</dbReference>
<name>A0A6M3ID74_9ZZZZ</name>
<evidence type="ECO:0000259" key="3">
    <source>
        <dbReference type="Pfam" id="PF02384"/>
    </source>
</evidence>
<dbReference type="GO" id="GO:0008170">
    <property type="term" value="F:N-methyltransferase activity"/>
    <property type="evidence" value="ECO:0007669"/>
    <property type="project" value="InterPro"/>
</dbReference>
<dbReference type="Gene3D" id="3.40.50.150">
    <property type="entry name" value="Vaccinia Virus protein VP39"/>
    <property type="match status" value="1"/>
</dbReference>
<organism evidence="4">
    <name type="scientific">viral metagenome</name>
    <dbReference type="NCBI Taxonomy" id="1070528"/>
    <lineage>
        <taxon>unclassified sequences</taxon>
        <taxon>metagenomes</taxon>
        <taxon>organismal metagenomes</taxon>
    </lineage>
</organism>
<dbReference type="SUPFAM" id="SSF53335">
    <property type="entry name" value="S-adenosyl-L-methionine-dependent methyltransferases"/>
    <property type="match status" value="1"/>
</dbReference>
<dbReference type="InterPro" id="IPR002052">
    <property type="entry name" value="DNA_methylase_N6_adenine_CS"/>
</dbReference>
<dbReference type="InterPro" id="IPR052916">
    <property type="entry name" value="Type-I_RE_MTase_Subunit"/>
</dbReference>
<dbReference type="PRINTS" id="PR00507">
    <property type="entry name" value="N12N6MTFRASE"/>
</dbReference>
<evidence type="ECO:0000256" key="2">
    <source>
        <dbReference type="ARBA" id="ARBA00023125"/>
    </source>
</evidence>
<dbReference type="InterPro" id="IPR003356">
    <property type="entry name" value="DNA_methylase_A-5"/>
</dbReference>
<dbReference type="SUPFAM" id="SSF116734">
    <property type="entry name" value="DNA methylase specificity domain"/>
    <property type="match status" value="1"/>
</dbReference>
<reference evidence="4" key="1">
    <citation type="submission" date="2020-03" db="EMBL/GenBank/DDBJ databases">
        <title>The deep terrestrial virosphere.</title>
        <authorList>
            <person name="Holmfeldt K."/>
            <person name="Nilsson E."/>
            <person name="Simone D."/>
            <person name="Lopez-Fernandez M."/>
            <person name="Wu X."/>
            <person name="de Brujin I."/>
            <person name="Lundin D."/>
            <person name="Andersson A."/>
            <person name="Bertilsson S."/>
            <person name="Dopson M."/>
        </authorList>
    </citation>
    <scope>NUCLEOTIDE SEQUENCE</scope>
    <source>
        <strain evidence="5">MM415A01082</strain>
        <strain evidence="4">MM415B02054</strain>
    </source>
</reference>
<sequence>MKENYTQNKYCRSIDLTNEASVESFFILRLLNDLGYEDNEIKTKKSIDSLRIGKGRKRGDLYKPDFVILGNKKPRWLIDAKGTGERIEDFIYQCSNYSLQIDQKYDENPLRFYMLTNGLLTRIYPWDKEEPVISLRFADFKNGNSRYEALKKLLSAANTRKGFSEIHKDEHSGGYILVKPSMDIIRKAFLKCHRIIWKSEKMSPQAAFVEFAKLLFVKLWEDRRLRDNPEFLALISNGDPLPKNEVRFSSHWIKSQEINTPNPIDSILFTQLVNFLEQEIEERKRKRIFIQTERLELSPSTVKRVVETLEKYYLFGIDEDLNGRMFEAFLTATMRGQALGQYFTPRSIVKLMARLSELKAHPDLIERVIDGCCGTGGFLIEALTEMRRQIHNNTSLTNSQRTKLLDEIANKAIFGIDAGKNPPITRIARINMYLHGDGGSRIYRTDALRNIPQASGADSPEIIQEVNELRSLFSETLFDVVLTNPPFSMDYSISVPDEKEVIENYELLTFGGKKRSSLRSSVMFIERYWKLLKEGGRLLTVIDDSVLAGKNYPFVRDFIRERFVIKAIISLHGDAFRRSGARAKTSILYMIKKHPNETQGACFVYESKYIGRDDVPPKTRPSDTEKARINAIDEIEEIVNAFQSFQKGQKDTWLVTPDKLNDRLDAKHLTPWSISELENNWEKIGVGSDTIVNLVDLIEDEVEIKPDERYTFLKVTYDGRAELGGKVLGKEVSYNKIFKAVKNDIIISNINAVNRAIAIMPSDLVSCLISPAFTIIRIKQAYQDKIDPMYIWSVLRSPAVSAEWLSHTTGFGRHYVDWQLIKKQRIPLLLFSKQKQIGDIYRTLLQYERDIIEKQNEAQNQISLLGLDDIRAIERLQKAKPPR</sequence>
<evidence type="ECO:0000256" key="1">
    <source>
        <dbReference type="ARBA" id="ARBA00022747"/>
    </source>
</evidence>
<keyword evidence="1" id="KW-0680">Restriction system</keyword>
<dbReference type="InterPro" id="IPR044946">
    <property type="entry name" value="Restrct_endonuc_typeI_TRD_sf"/>
</dbReference>
<dbReference type="EMBL" id="MT141155">
    <property type="protein sequence ID" value="QJA55374.1"/>
    <property type="molecule type" value="Genomic_DNA"/>
</dbReference>
<gene>
    <name evidence="5" type="ORF">MM415A01082_0013</name>
    <name evidence="4" type="ORF">MM415B02054_0001</name>
</gene>
<dbReference type="Pfam" id="PF02384">
    <property type="entry name" value="N6_Mtase"/>
    <property type="match status" value="1"/>
</dbReference>
<protein>
    <submittedName>
        <fullName evidence="4">Putative methyltransferase</fullName>
    </submittedName>
</protein>
<evidence type="ECO:0000313" key="4">
    <source>
        <dbReference type="EMBL" id="QJA55374.1"/>
    </source>
</evidence>
<dbReference type="PANTHER" id="PTHR42998:SF1">
    <property type="entry name" value="TYPE I RESTRICTION ENZYME HINDI METHYLASE SUBUNIT"/>
    <property type="match status" value="1"/>
</dbReference>
<evidence type="ECO:0000313" key="5">
    <source>
        <dbReference type="EMBL" id="QJA78347.1"/>
    </source>
</evidence>
<dbReference type="GO" id="GO:0003677">
    <property type="term" value="F:DNA binding"/>
    <property type="evidence" value="ECO:0007669"/>
    <property type="project" value="UniProtKB-KW"/>
</dbReference>
<feature type="domain" description="DNA methylase adenine-specific" evidence="3">
    <location>
        <begin position="319"/>
        <end position="661"/>
    </location>
</feature>
<dbReference type="PROSITE" id="PS00092">
    <property type="entry name" value="N6_MTASE"/>
    <property type="match status" value="1"/>
</dbReference>
<dbReference type="GO" id="GO:0032259">
    <property type="term" value="P:methylation"/>
    <property type="evidence" value="ECO:0007669"/>
    <property type="project" value="UniProtKB-KW"/>
</dbReference>
<dbReference type="PANTHER" id="PTHR42998">
    <property type="entry name" value="TYPE I RESTRICTION ENZYME HINDVIIP M PROTEIN-RELATED"/>
    <property type="match status" value="1"/>
</dbReference>
<keyword evidence="2" id="KW-0238">DNA-binding</keyword>
<dbReference type="EMBL" id="MT142332">
    <property type="protein sequence ID" value="QJA78347.1"/>
    <property type="molecule type" value="Genomic_DNA"/>
</dbReference>
<dbReference type="AlphaFoldDB" id="A0A6M3ID74"/>
<accession>A0A6M3ID74</accession>